<keyword evidence="3" id="KW-1185">Reference proteome</keyword>
<dbReference type="PANTHER" id="PTHR41309">
    <property type="entry name" value="MEMBRANE PROTEIN-RELATED"/>
    <property type="match status" value="1"/>
</dbReference>
<dbReference type="PANTHER" id="PTHR41309:SF2">
    <property type="entry name" value="MEMBRANE PROTEIN"/>
    <property type="match status" value="1"/>
</dbReference>
<feature type="transmembrane region" description="Helical" evidence="1">
    <location>
        <begin position="145"/>
        <end position="167"/>
    </location>
</feature>
<feature type="transmembrane region" description="Helical" evidence="1">
    <location>
        <begin position="42"/>
        <end position="60"/>
    </location>
</feature>
<proteinExistence type="predicted"/>
<dbReference type="InterPro" id="IPR025699">
    <property type="entry name" value="ABC2_memb-like"/>
</dbReference>
<evidence type="ECO:0000313" key="2">
    <source>
        <dbReference type="EMBL" id="RKN86845.1"/>
    </source>
</evidence>
<gene>
    <name evidence="2" type="ORF">D7M11_02515</name>
</gene>
<keyword evidence="1" id="KW-1133">Transmembrane helix</keyword>
<protein>
    <submittedName>
        <fullName evidence="2">ABC-2 transporter permease</fullName>
    </submittedName>
</protein>
<sequence>MISLRRMWWRSRRWTISSCLRRREDIGMVQLLVKDFRIQKRFIMLGFVFVGVVFFVLGAFEGMPLSVPAAIFSHFLIVVSSKMDERNNNGRMLVSFPLRRTDIVVSKYCGIVLFMALAFALTSLWRLLAGLVLPTDEMPWFDNRSVSITIAVLLVFYSIYFPLFFALGARLVQVLDVIVLFTVGGAVVLLLRIAEWSGINAGGVIRRVLAADDGNLSLWGIGGGFFLLLLSCLLSVFLYNRRSV</sequence>
<feature type="transmembrane region" description="Helical" evidence="1">
    <location>
        <begin position="66"/>
        <end position="83"/>
    </location>
</feature>
<feature type="transmembrane region" description="Helical" evidence="1">
    <location>
        <begin position="104"/>
        <end position="125"/>
    </location>
</feature>
<accession>A0A3B0CMD8</accession>
<comment type="caution">
    <text evidence="2">The sequence shown here is derived from an EMBL/GenBank/DDBJ whole genome shotgun (WGS) entry which is preliminary data.</text>
</comment>
<reference evidence="2 3" key="1">
    <citation type="journal article" date="2007" name="Int. J. Syst. Evol. Microbiol.">
        <title>Paenibacillus ginsengarvi sp. nov., isolated from soil from ginseng cultivation.</title>
        <authorList>
            <person name="Yoon M.H."/>
            <person name="Ten L.N."/>
            <person name="Im W.T."/>
        </authorList>
    </citation>
    <scope>NUCLEOTIDE SEQUENCE [LARGE SCALE GENOMIC DNA]</scope>
    <source>
        <strain evidence="2 3">KCTC 13059</strain>
    </source>
</reference>
<evidence type="ECO:0000313" key="3">
    <source>
        <dbReference type="Proteomes" id="UP000282311"/>
    </source>
</evidence>
<dbReference type="EMBL" id="RBAH01000001">
    <property type="protein sequence ID" value="RKN86845.1"/>
    <property type="molecule type" value="Genomic_DNA"/>
</dbReference>
<evidence type="ECO:0000256" key="1">
    <source>
        <dbReference type="SAM" id="Phobius"/>
    </source>
</evidence>
<feature type="transmembrane region" description="Helical" evidence="1">
    <location>
        <begin position="174"/>
        <end position="194"/>
    </location>
</feature>
<feature type="transmembrane region" description="Helical" evidence="1">
    <location>
        <begin position="216"/>
        <end position="239"/>
    </location>
</feature>
<keyword evidence="1" id="KW-0812">Transmembrane</keyword>
<dbReference type="AlphaFoldDB" id="A0A3B0CMD8"/>
<dbReference type="Pfam" id="PF13346">
    <property type="entry name" value="ABC2_membrane_5"/>
    <property type="match status" value="1"/>
</dbReference>
<keyword evidence="1" id="KW-0472">Membrane</keyword>
<name>A0A3B0CMD8_9BACL</name>
<dbReference type="Proteomes" id="UP000282311">
    <property type="component" value="Unassembled WGS sequence"/>
</dbReference>
<organism evidence="2 3">
    <name type="scientific">Paenibacillus ginsengarvi</name>
    <dbReference type="NCBI Taxonomy" id="400777"/>
    <lineage>
        <taxon>Bacteria</taxon>
        <taxon>Bacillati</taxon>
        <taxon>Bacillota</taxon>
        <taxon>Bacilli</taxon>
        <taxon>Bacillales</taxon>
        <taxon>Paenibacillaceae</taxon>
        <taxon>Paenibacillus</taxon>
    </lineage>
</organism>